<keyword evidence="2" id="KW-1185">Reference proteome</keyword>
<protein>
    <recommendedName>
        <fullName evidence="3">DUF4843 domain-containing protein</fullName>
    </recommendedName>
</protein>
<dbReference type="Pfam" id="PF16132">
    <property type="entry name" value="DUF4843"/>
    <property type="match status" value="1"/>
</dbReference>
<dbReference type="AlphaFoldDB" id="A0A7W6MY32"/>
<organism evidence="1 2">
    <name type="scientific">Butyricimonas faecihominis</name>
    <dbReference type="NCBI Taxonomy" id="1472416"/>
    <lineage>
        <taxon>Bacteria</taxon>
        <taxon>Pseudomonadati</taxon>
        <taxon>Bacteroidota</taxon>
        <taxon>Bacteroidia</taxon>
        <taxon>Bacteroidales</taxon>
        <taxon>Odoribacteraceae</taxon>
        <taxon>Butyricimonas</taxon>
    </lineage>
</organism>
<reference evidence="1 2" key="1">
    <citation type="submission" date="2020-08" db="EMBL/GenBank/DDBJ databases">
        <title>Genomic Encyclopedia of Type Strains, Phase IV (KMG-IV): sequencing the most valuable type-strain genomes for metagenomic binning, comparative biology and taxonomic classification.</title>
        <authorList>
            <person name="Goeker M."/>
        </authorList>
    </citation>
    <scope>NUCLEOTIDE SEQUENCE [LARGE SCALE GENOMIC DNA]</scope>
    <source>
        <strain evidence="1 2">DSM 105721</strain>
    </source>
</reference>
<evidence type="ECO:0000313" key="2">
    <source>
        <dbReference type="Proteomes" id="UP000546007"/>
    </source>
</evidence>
<dbReference type="PROSITE" id="PS51257">
    <property type="entry name" value="PROKAR_LIPOPROTEIN"/>
    <property type="match status" value="1"/>
</dbReference>
<dbReference type="EMBL" id="JACIES010000002">
    <property type="protein sequence ID" value="MBB4025506.1"/>
    <property type="molecule type" value="Genomic_DNA"/>
</dbReference>
<sequence length="231" mass="26129">MKNLLWIVLALFLFSCNEKGFKTYDGENYLAFTKDFTKDSTIVSFFFHPGESELDVPLEVTLAGIPLREARTFTLVAVKDETDIDAANYQLSESYTFRSGMVKDTIYVHVVNSEVLKAKAFKLVLEIQGNDDFVPGVSSFRKTKLVISDIAAQPDWWTSVVIKSYLGKYSDKKYQLLIEVTGESDFSACTPSEFTAYALQLKYYLQKHIDAGNPPIYDEDNNENMKVTVIG</sequence>
<name>A0A7W6MY32_9BACT</name>
<accession>A0A7W6MY32</accession>
<evidence type="ECO:0008006" key="3">
    <source>
        <dbReference type="Google" id="ProtNLM"/>
    </source>
</evidence>
<dbReference type="OrthoDB" id="1096465at2"/>
<dbReference type="Proteomes" id="UP000546007">
    <property type="component" value="Unassembled WGS sequence"/>
</dbReference>
<gene>
    <name evidence="1" type="ORF">GGR14_001278</name>
</gene>
<dbReference type="RefSeq" id="WP_124316203.1">
    <property type="nucleotide sequence ID" value="NZ_AP028155.1"/>
</dbReference>
<evidence type="ECO:0000313" key="1">
    <source>
        <dbReference type="EMBL" id="MBB4025506.1"/>
    </source>
</evidence>
<dbReference type="GeneID" id="93103281"/>
<dbReference type="InterPro" id="IPR032299">
    <property type="entry name" value="DUF4843"/>
</dbReference>
<comment type="caution">
    <text evidence="1">The sequence shown here is derived from an EMBL/GenBank/DDBJ whole genome shotgun (WGS) entry which is preliminary data.</text>
</comment>
<proteinExistence type="predicted"/>